<evidence type="ECO:0000256" key="1">
    <source>
        <dbReference type="SAM" id="Coils"/>
    </source>
</evidence>
<feature type="region of interest" description="Disordered" evidence="2">
    <location>
        <begin position="170"/>
        <end position="197"/>
    </location>
</feature>
<dbReference type="InterPro" id="IPR031106">
    <property type="entry name" value="C/EBP"/>
</dbReference>
<organism evidence="3 4">
    <name type="scientific">Steinernema carpocapsae</name>
    <name type="common">Entomopathogenic nematode</name>
    <dbReference type="NCBI Taxonomy" id="34508"/>
    <lineage>
        <taxon>Eukaryota</taxon>
        <taxon>Metazoa</taxon>
        <taxon>Ecdysozoa</taxon>
        <taxon>Nematoda</taxon>
        <taxon>Chromadorea</taxon>
        <taxon>Rhabditida</taxon>
        <taxon>Tylenchina</taxon>
        <taxon>Panagrolaimomorpha</taxon>
        <taxon>Strongyloidoidea</taxon>
        <taxon>Steinernematidae</taxon>
        <taxon>Steinernema</taxon>
    </lineage>
</organism>
<evidence type="ECO:0000313" key="4">
    <source>
        <dbReference type="Proteomes" id="UP000298663"/>
    </source>
</evidence>
<accession>A0A4U5NCX4</accession>
<protein>
    <recommendedName>
        <fullName evidence="5">BZIP domain-containing protein</fullName>
    </recommendedName>
</protein>
<comment type="caution">
    <text evidence="3">The sequence shown here is derived from an EMBL/GenBank/DDBJ whole genome shotgun (WGS) entry which is preliminary data.</text>
</comment>
<dbReference type="GO" id="GO:0006351">
    <property type="term" value="P:DNA-templated transcription"/>
    <property type="evidence" value="ECO:0007669"/>
    <property type="project" value="InterPro"/>
</dbReference>
<dbReference type="Proteomes" id="UP000298663">
    <property type="component" value="Unassembled WGS sequence"/>
</dbReference>
<keyword evidence="4" id="KW-1185">Reference proteome</keyword>
<evidence type="ECO:0008006" key="5">
    <source>
        <dbReference type="Google" id="ProtNLM"/>
    </source>
</evidence>
<dbReference type="Gene3D" id="1.20.5.170">
    <property type="match status" value="1"/>
</dbReference>
<sequence>MNSQDAKMPVMNSNEDWFEESFDLVKYMNDSPGSGELNTPVIEQNPFPYGFNEKDQKAFDSFPSLSEDGFEFEPEILQNAQMYPQNEFPYGSESVQQFGSESPAFEDMRSSSRAGLHFQTTMQPQMPFIKQEEPEIDFSRPSSIAPSTVASMEQNDAGEYVPKIKPRKYHVKPESERSNPTYKQKRAKNNDAVRKSRNKAKLAQVQRDNELREARDMIKNLQNKEAANKTTMSKMSTELNELRQKVRYLEERQRCGCNGFR</sequence>
<evidence type="ECO:0000256" key="2">
    <source>
        <dbReference type="SAM" id="MobiDB-lite"/>
    </source>
</evidence>
<dbReference type="GO" id="GO:0000981">
    <property type="term" value="F:DNA-binding transcription factor activity, RNA polymerase II-specific"/>
    <property type="evidence" value="ECO:0007669"/>
    <property type="project" value="TreeGrafter"/>
</dbReference>
<feature type="region of interest" description="Disordered" evidence="2">
    <location>
        <begin position="34"/>
        <end position="53"/>
    </location>
</feature>
<keyword evidence="1" id="KW-0175">Coiled coil</keyword>
<dbReference type="EMBL" id="AZBU02000004">
    <property type="protein sequence ID" value="TKR80544.1"/>
    <property type="molecule type" value="Genomic_DNA"/>
</dbReference>
<dbReference type="AlphaFoldDB" id="A0A4U5NCX4"/>
<reference evidence="3 4" key="1">
    <citation type="journal article" date="2015" name="Genome Biol.">
        <title>Comparative genomics of Steinernema reveals deeply conserved gene regulatory networks.</title>
        <authorList>
            <person name="Dillman A.R."/>
            <person name="Macchietto M."/>
            <person name="Porter C.F."/>
            <person name="Rogers A."/>
            <person name="Williams B."/>
            <person name="Antoshechkin I."/>
            <person name="Lee M.M."/>
            <person name="Goodwin Z."/>
            <person name="Lu X."/>
            <person name="Lewis E.E."/>
            <person name="Goodrich-Blair H."/>
            <person name="Stock S.P."/>
            <person name="Adams B.J."/>
            <person name="Sternberg P.W."/>
            <person name="Mortazavi A."/>
        </authorList>
    </citation>
    <scope>NUCLEOTIDE SEQUENCE [LARGE SCALE GENOMIC DNA]</scope>
    <source>
        <strain evidence="3 4">ALL</strain>
    </source>
</reference>
<dbReference type="OrthoDB" id="10039716at2759"/>
<evidence type="ECO:0000313" key="3">
    <source>
        <dbReference type="EMBL" id="TKR80544.1"/>
    </source>
</evidence>
<dbReference type="STRING" id="34508.A0A4U5NCX4"/>
<proteinExistence type="predicted"/>
<name>A0A4U5NCX4_STECR</name>
<dbReference type="GO" id="GO:0000978">
    <property type="term" value="F:RNA polymerase II cis-regulatory region sequence-specific DNA binding"/>
    <property type="evidence" value="ECO:0007669"/>
    <property type="project" value="TreeGrafter"/>
</dbReference>
<dbReference type="PANTHER" id="PTHR23334:SF43">
    <property type="entry name" value="CCAAT_ENHANCER-BINDING PROTEIN HOMOLOG 1-RELATED"/>
    <property type="match status" value="1"/>
</dbReference>
<reference evidence="3 4" key="2">
    <citation type="journal article" date="2019" name="G3 (Bethesda)">
        <title>Hybrid Assembly of the Genome of the Entomopathogenic Nematode Steinernema carpocapsae Identifies the X-Chromosome.</title>
        <authorList>
            <person name="Serra L."/>
            <person name="Macchietto M."/>
            <person name="Macias-Munoz A."/>
            <person name="McGill C.J."/>
            <person name="Rodriguez I.M."/>
            <person name="Rodriguez B."/>
            <person name="Murad R."/>
            <person name="Mortazavi A."/>
        </authorList>
    </citation>
    <scope>NUCLEOTIDE SEQUENCE [LARGE SCALE GENOMIC DNA]</scope>
    <source>
        <strain evidence="3 4">ALL</strain>
    </source>
</reference>
<feature type="coiled-coil region" evidence="1">
    <location>
        <begin position="204"/>
        <end position="252"/>
    </location>
</feature>
<gene>
    <name evidence="3" type="ORF">L596_014602</name>
</gene>
<dbReference type="PANTHER" id="PTHR23334">
    <property type="entry name" value="CCAAT/ENHANCER BINDING PROTEIN"/>
    <property type="match status" value="1"/>
</dbReference>